<dbReference type="Pfam" id="PF03780">
    <property type="entry name" value="Asp23"/>
    <property type="match status" value="1"/>
</dbReference>
<dbReference type="Proteomes" id="UP000001937">
    <property type="component" value="Chromosome"/>
</dbReference>
<organism evidence="3 4">
    <name type="scientific">Frankia casuarinae (strain DSM 45818 / CECT 9043 / HFP020203 / CcI3)</name>
    <dbReference type="NCBI Taxonomy" id="106370"/>
    <lineage>
        <taxon>Bacteria</taxon>
        <taxon>Bacillati</taxon>
        <taxon>Actinomycetota</taxon>
        <taxon>Actinomycetes</taxon>
        <taxon>Frankiales</taxon>
        <taxon>Frankiaceae</taxon>
        <taxon>Frankia</taxon>
    </lineage>
</organism>
<protein>
    <submittedName>
        <fullName evidence="3">Uncharacterized protein</fullName>
    </submittedName>
</protein>
<dbReference type="OrthoDB" id="9808942at2"/>
<dbReference type="PANTHER" id="PTHR34297">
    <property type="entry name" value="HYPOTHETICAL CYTOSOLIC PROTEIN-RELATED"/>
    <property type="match status" value="1"/>
</dbReference>
<gene>
    <name evidence="3" type="ordered locus">Francci3_3957</name>
</gene>
<dbReference type="STRING" id="106370.Francci3_3957"/>
<evidence type="ECO:0000313" key="4">
    <source>
        <dbReference type="Proteomes" id="UP000001937"/>
    </source>
</evidence>
<accession>A0A1X1PZT3</accession>
<evidence type="ECO:0000313" key="3">
    <source>
        <dbReference type="EMBL" id="ABD13307.1"/>
    </source>
</evidence>
<reference evidence="3 4" key="1">
    <citation type="journal article" date="2007" name="Genome Res.">
        <title>Genome characteristics of facultatively symbiotic Frankia sp. strains reflect host range and host plant biogeography.</title>
        <authorList>
            <person name="Normand P."/>
            <person name="Lapierre P."/>
            <person name="Tisa L.S."/>
            <person name="Gogarten J.P."/>
            <person name="Alloisio N."/>
            <person name="Bagnarol E."/>
            <person name="Bassi C.A."/>
            <person name="Berry A.M."/>
            <person name="Bickhart D.M."/>
            <person name="Choisne N."/>
            <person name="Couloux A."/>
            <person name="Cournoyer B."/>
            <person name="Cruveiller S."/>
            <person name="Daubin V."/>
            <person name="Demange N."/>
            <person name="Francino M.P."/>
            <person name="Goltsman E."/>
            <person name="Huang Y."/>
            <person name="Kopp O.R."/>
            <person name="Labarre L."/>
            <person name="Lapidus A."/>
            <person name="Lavire C."/>
            <person name="Marechal J."/>
            <person name="Martinez M."/>
            <person name="Mastronunzio J.E."/>
            <person name="Mullin B.C."/>
            <person name="Niemann J."/>
            <person name="Pujic P."/>
            <person name="Rawnsley T."/>
            <person name="Rouy Z."/>
            <person name="Schenowitz C."/>
            <person name="Sellstedt A."/>
            <person name="Tavares F."/>
            <person name="Tomkins J.P."/>
            <person name="Vallenet D."/>
            <person name="Valverde C."/>
            <person name="Wall L.G."/>
            <person name="Wang Y."/>
            <person name="Medigue C."/>
            <person name="Benson D.R."/>
        </authorList>
    </citation>
    <scope>NUCLEOTIDE SEQUENCE [LARGE SCALE GENOMIC DNA]</scope>
    <source>
        <strain evidence="4">DSM 45818 / CECT 9043 / CcI3</strain>
    </source>
</reference>
<comment type="similarity">
    <text evidence="1">Belongs to the asp23 family.</text>
</comment>
<feature type="region of interest" description="Disordered" evidence="2">
    <location>
        <begin position="1"/>
        <end position="35"/>
    </location>
</feature>
<dbReference type="InterPro" id="IPR005531">
    <property type="entry name" value="Asp23"/>
</dbReference>
<evidence type="ECO:0000256" key="2">
    <source>
        <dbReference type="SAM" id="MobiDB-lite"/>
    </source>
</evidence>
<dbReference type="AlphaFoldDB" id="Q2J5Y5"/>
<dbReference type="KEGG" id="fra:Francci3_3957"/>
<dbReference type="HOGENOM" id="CLU_113198_1_0_11"/>
<evidence type="ECO:0000256" key="1">
    <source>
        <dbReference type="ARBA" id="ARBA00005721"/>
    </source>
</evidence>
<dbReference type="EMBL" id="CP000249">
    <property type="protein sequence ID" value="ABD13307.1"/>
    <property type="molecule type" value="Genomic_DNA"/>
</dbReference>
<proteinExistence type="inferred from homology"/>
<name>Q2J5Y5_FRACC</name>
<dbReference type="RefSeq" id="WP_011438331.1">
    <property type="nucleotide sequence ID" value="NC_007777.1"/>
</dbReference>
<accession>Q2J5Y5</accession>
<dbReference type="eggNOG" id="COG1302">
    <property type="taxonomic scope" value="Bacteria"/>
</dbReference>
<keyword evidence="4" id="KW-1185">Reference proteome</keyword>
<sequence>MTTTTSAAGPEAKASDAGGARRTTVPERKTSTELVTGRGRTSIADAVVSKIAGVAAREVSGVHNLGSSGARAMGSFRARIPGASASVSQGVAVEVGERQAAIDLDVVCDYGVSIVDLSHSIRHNVVTSVEGMTGLEVTEVNIAIDDVYIGEEESEEPRRVE</sequence>
<dbReference type="PANTHER" id="PTHR34297:SF3">
    <property type="entry name" value="ALKALINE SHOCK PROTEIN 23"/>
    <property type="match status" value="1"/>
</dbReference>